<keyword evidence="1" id="KW-0732">Signal</keyword>
<dbReference type="Pfam" id="PF12706">
    <property type="entry name" value="Lactamase_B_2"/>
    <property type="match status" value="1"/>
</dbReference>
<dbReference type="AlphaFoldDB" id="A0A2A5B851"/>
<organism evidence="3 4">
    <name type="scientific">SAR86 cluster bacterium</name>
    <dbReference type="NCBI Taxonomy" id="2030880"/>
    <lineage>
        <taxon>Bacteria</taxon>
        <taxon>Pseudomonadati</taxon>
        <taxon>Pseudomonadota</taxon>
        <taxon>Gammaproteobacteria</taxon>
        <taxon>SAR86 cluster</taxon>
    </lineage>
</organism>
<evidence type="ECO:0000259" key="2">
    <source>
        <dbReference type="Pfam" id="PF12706"/>
    </source>
</evidence>
<sequence>MYKSIIRPLGILMFVAAGITVQAHDSTAHYMANEGLMVVHGETKVIFDPLFRESYGQYLLLPQEMEEALYAGTAPYDGVDAIFISHHHGDHFSPADILRLLREQIGIQLYAPMQAVVAMREIASAQDNEVFERVTAVSLAYKDAPVTLKMEGLLIEAVRIPHSGWPTGRLDIENISWRVTLNDDTTVLHMGDADPNDIHFALDADYWSRNQPDMAFPPYWFFSSSNGQKILQQRINPAHSVGVHVPVTIPADPLLRPVELRAFDLFTQPGETRVISENN</sequence>
<feature type="signal peptide" evidence="1">
    <location>
        <begin position="1"/>
        <end position="23"/>
    </location>
</feature>
<feature type="domain" description="Metallo-beta-lactamase" evidence="2">
    <location>
        <begin position="44"/>
        <end position="194"/>
    </location>
</feature>
<gene>
    <name evidence="3" type="ORF">COA96_03305</name>
</gene>
<evidence type="ECO:0000313" key="3">
    <source>
        <dbReference type="EMBL" id="PCJ27540.1"/>
    </source>
</evidence>
<evidence type="ECO:0000313" key="4">
    <source>
        <dbReference type="Proteomes" id="UP000218327"/>
    </source>
</evidence>
<dbReference type="PANTHER" id="PTHR43546">
    <property type="entry name" value="UPF0173 METAL-DEPENDENT HYDROLASE MJ1163-RELATED"/>
    <property type="match status" value="1"/>
</dbReference>
<feature type="chain" id="PRO_5011997743" description="Metallo-beta-lactamase domain-containing protein" evidence="1">
    <location>
        <begin position="24"/>
        <end position="279"/>
    </location>
</feature>
<dbReference type="Proteomes" id="UP000218327">
    <property type="component" value="Unassembled WGS sequence"/>
</dbReference>
<accession>A0A2A5B851</accession>
<dbReference type="InterPro" id="IPR050114">
    <property type="entry name" value="UPF0173_UPF0282_UlaG_hydrolase"/>
</dbReference>
<dbReference type="SUPFAM" id="SSF56281">
    <property type="entry name" value="Metallo-hydrolase/oxidoreductase"/>
    <property type="match status" value="1"/>
</dbReference>
<proteinExistence type="predicted"/>
<protein>
    <recommendedName>
        <fullName evidence="2">Metallo-beta-lactamase domain-containing protein</fullName>
    </recommendedName>
</protein>
<comment type="caution">
    <text evidence="3">The sequence shown here is derived from an EMBL/GenBank/DDBJ whole genome shotgun (WGS) entry which is preliminary data.</text>
</comment>
<evidence type="ECO:0000256" key="1">
    <source>
        <dbReference type="SAM" id="SignalP"/>
    </source>
</evidence>
<dbReference type="EMBL" id="NVVJ01000006">
    <property type="protein sequence ID" value="PCJ27540.1"/>
    <property type="molecule type" value="Genomic_DNA"/>
</dbReference>
<dbReference type="InterPro" id="IPR036866">
    <property type="entry name" value="RibonucZ/Hydroxyglut_hydro"/>
</dbReference>
<reference evidence="4" key="1">
    <citation type="submission" date="2017-08" db="EMBL/GenBank/DDBJ databases">
        <title>A dynamic microbial community with high functional redundancy inhabits the cold, oxic subseafloor aquifer.</title>
        <authorList>
            <person name="Tully B.J."/>
            <person name="Wheat C.G."/>
            <person name="Glazer B.T."/>
            <person name="Huber J.A."/>
        </authorList>
    </citation>
    <scope>NUCLEOTIDE SEQUENCE [LARGE SCALE GENOMIC DNA]</scope>
</reference>
<dbReference type="InterPro" id="IPR001279">
    <property type="entry name" value="Metallo-B-lactamas"/>
</dbReference>
<name>A0A2A5B851_9GAMM</name>
<dbReference type="Gene3D" id="3.60.15.10">
    <property type="entry name" value="Ribonuclease Z/Hydroxyacylglutathione hydrolase-like"/>
    <property type="match status" value="1"/>
</dbReference>